<keyword evidence="1" id="KW-1133">Transmembrane helix</keyword>
<evidence type="ECO:0000313" key="2">
    <source>
        <dbReference type="EMBL" id="EMF11394.1"/>
    </source>
</evidence>
<dbReference type="OrthoDB" id="3938789at2759"/>
<name>M3BVP6_SPHMS</name>
<dbReference type="Proteomes" id="UP000016931">
    <property type="component" value="Unassembled WGS sequence"/>
</dbReference>
<protein>
    <submittedName>
        <fullName evidence="2">Uncharacterized protein</fullName>
    </submittedName>
</protein>
<organism evidence="2 3">
    <name type="scientific">Sphaerulina musiva (strain SO2202)</name>
    <name type="common">Poplar stem canker fungus</name>
    <name type="synonym">Septoria musiva</name>
    <dbReference type="NCBI Taxonomy" id="692275"/>
    <lineage>
        <taxon>Eukaryota</taxon>
        <taxon>Fungi</taxon>
        <taxon>Dikarya</taxon>
        <taxon>Ascomycota</taxon>
        <taxon>Pezizomycotina</taxon>
        <taxon>Dothideomycetes</taxon>
        <taxon>Dothideomycetidae</taxon>
        <taxon>Mycosphaerellales</taxon>
        <taxon>Mycosphaerellaceae</taxon>
        <taxon>Sphaerulina</taxon>
    </lineage>
</organism>
<reference evidence="2 3" key="1">
    <citation type="journal article" date="2012" name="PLoS Pathog.">
        <title>Diverse lifestyles and strategies of plant pathogenesis encoded in the genomes of eighteen Dothideomycetes fungi.</title>
        <authorList>
            <person name="Ohm R.A."/>
            <person name="Feau N."/>
            <person name="Henrissat B."/>
            <person name="Schoch C.L."/>
            <person name="Horwitz B.A."/>
            <person name="Barry K.W."/>
            <person name="Condon B.J."/>
            <person name="Copeland A.C."/>
            <person name="Dhillon B."/>
            <person name="Glaser F."/>
            <person name="Hesse C.N."/>
            <person name="Kosti I."/>
            <person name="LaButti K."/>
            <person name="Lindquist E.A."/>
            <person name="Lucas S."/>
            <person name="Salamov A.A."/>
            <person name="Bradshaw R.E."/>
            <person name="Ciuffetti L."/>
            <person name="Hamelin R.C."/>
            <person name="Kema G.H.J."/>
            <person name="Lawrence C."/>
            <person name="Scott J.A."/>
            <person name="Spatafora J.W."/>
            <person name="Turgeon B.G."/>
            <person name="de Wit P.J.G.M."/>
            <person name="Zhong S."/>
            <person name="Goodwin S.B."/>
            <person name="Grigoriev I.V."/>
        </authorList>
    </citation>
    <scope>NUCLEOTIDE SEQUENCE [LARGE SCALE GENOMIC DNA]</scope>
    <source>
        <strain evidence="2 3">SO2202</strain>
    </source>
</reference>
<keyword evidence="1" id="KW-0812">Transmembrane</keyword>
<dbReference type="AlphaFoldDB" id="M3BVP6"/>
<sequence length="113" mass="13256">MLPLPLLRQIRSRCSHRLGLRSFASQHEARPGIDSQTLVKLQQQEQALAARNRTVPPRGSDKWFYLTAIGLLLATPPIVYFWWQHRAEHMGKKKQDMIRQIEANRKAFLEQQR</sequence>
<keyword evidence="3" id="KW-1185">Reference proteome</keyword>
<dbReference type="GeneID" id="27897920"/>
<accession>M3BVP6</accession>
<dbReference type="RefSeq" id="XP_016759515.1">
    <property type="nucleotide sequence ID" value="XM_016900783.1"/>
</dbReference>
<gene>
    <name evidence="2" type="ORF">SEPMUDRAFT_109473</name>
</gene>
<evidence type="ECO:0000256" key="1">
    <source>
        <dbReference type="SAM" id="Phobius"/>
    </source>
</evidence>
<evidence type="ECO:0000313" key="3">
    <source>
        <dbReference type="Proteomes" id="UP000016931"/>
    </source>
</evidence>
<dbReference type="HOGENOM" id="CLU_2135102_0_0_1"/>
<dbReference type="EMBL" id="KB456266">
    <property type="protein sequence ID" value="EMF11394.1"/>
    <property type="molecule type" value="Genomic_DNA"/>
</dbReference>
<feature type="transmembrane region" description="Helical" evidence="1">
    <location>
        <begin position="63"/>
        <end position="83"/>
    </location>
</feature>
<proteinExistence type="predicted"/>
<keyword evidence="1" id="KW-0472">Membrane</keyword>